<keyword evidence="8" id="KW-1185">Reference proteome</keyword>
<comment type="caution">
    <text evidence="7">The sequence shown here is derived from an EMBL/GenBank/DDBJ whole genome shotgun (WGS) entry which is preliminary data.</text>
</comment>
<keyword evidence="4 5" id="KW-0694">RNA-binding</keyword>
<dbReference type="Pfam" id="PF22458">
    <property type="entry name" value="RsmF-B_ferredox"/>
    <property type="match status" value="1"/>
</dbReference>
<evidence type="ECO:0000256" key="4">
    <source>
        <dbReference type="ARBA" id="ARBA00022884"/>
    </source>
</evidence>
<dbReference type="PROSITE" id="PS51686">
    <property type="entry name" value="SAM_MT_RSMB_NOP"/>
    <property type="match status" value="1"/>
</dbReference>
<dbReference type="InterPro" id="IPR001678">
    <property type="entry name" value="MeTrfase_RsmB-F_NOP2_dom"/>
</dbReference>
<dbReference type="Gene3D" id="3.40.50.150">
    <property type="entry name" value="Vaccinia Virus protein VP39"/>
    <property type="match status" value="1"/>
</dbReference>
<dbReference type="RefSeq" id="WP_104070087.1">
    <property type="nucleotide sequence ID" value="NZ_PRDS01000003.1"/>
</dbReference>
<sequence length="395" mass="42433">MTPEARIQAAIGVLDRILAGEPAERTLTNWARASRFAGSGDRAAIRDHVFDALRCLRSFTALSGAAEPSGRAAMIGALRAHGRNPDDIFTGQGHAPSPLTPEERNALAAAPALDALPRNVALDCPDWIAPHLRRALQEDFAPVLRAMRERAPVFLRVNAAKADVGTAIAALAADGIVAAPDPAVSHALRVIEGARRITGGHAYRDGVVELQDLSPQAAVQDLPLGDGMRVLDYCAGGGGKSLAMAARARIDIVAHDIARQRMRDLPERARRAGANIRLAQPGKPIGKDFDLVLADVPCSGTGTWRRTPDAKWRLTESRLGELLQTQSLILDRAADLVAPKGWLAYMTCSLVDLENGDQVRAFLSRHRGWTLGKERLFTPLSAGDGFYMALLTREA</sequence>
<feature type="domain" description="SAM-dependent MTase RsmB/NOP-type" evidence="6">
    <location>
        <begin position="143"/>
        <end position="395"/>
    </location>
</feature>
<comment type="caution">
    <text evidence="5">Lacks conserved residue(s) required for the propagation of feature annotation.</text>
</comment>
<organism evidence="7 8">
    <name type="scientific">Albidovulum inexpectatum</name>
    <dbReference type="NCBI Taxonomy" id="196587"/>
    <lineage>
        <taxon>Bacteria</taxon>
        <taxon>Pseudomonadati</taxon>
        <taxon>Pseudomonadota</taxon>
        <taxon>Alphaproteobacteria</taxon>
        <taxon>Rhodobacterales</taxon>
        <taxon>Paracoccaceae</taxon>
        <taxon>Albidovulum</taxon>
    </lineage>
</organism>
<evidence type="ECO:0000313" key="8">
    <source>
        <dbReference type="Proteomes" id="UP000239736"/>
    </source>
</evidence>
<dbReference type="OrthoDB" id="9810297at2"/>
<comment type="similarity">
    <text evidence="5">Belongs to the class I-like SAM-binding methyltransferase superfamily. RsmB/NOP family.</text>
</comment>
<reference evidence="7 8" key="1">
    <citation type="submission" date="2018-01" db="EMBL/GenBank/DDBJ databases">
        <title>Genomic Encyclopedia of Archaeal and Bacterial Type Strains, Phase II (KMG-II): from individual species to whole genera.</title>
        <authorList>
            <person name="Goeker M."/>
        </authorList>
    </citation>
    <scope>NUCLEOTIDE SEQUENCE [LARGE SCALE GENOMIC DNA]</scope>
    <source>
        <strain evidence="7 8">DSM 12048</strain>
    </source>
</reference>
<evidence type="ECO:0000259" key="6">
    <source>
        <dbReference type="PROSITE" id="PS51686"/>
    </source>
</evidence>
<dbReference type="InterPro" id="IPR023267">
    <property type="entry name" value="RCMT"/>
</dbReference>
<dbReference type="GO" id="GO:0008173">
    <property type="term" value="F:RNA methyltransferase activity"/>
    <property type="evidence" value="ECO:0007669"/>
    <property type="project" value="InterPro"/>
</dbReference>
<dbReference type="EMBL" id="PRDS01000003">
    <property type="protein sequence ID" value="PPB81245.1"/>
    <property type="molecule type" value="Genomic_DNA"/>
</dbReference>
<dbReference type="GO" id="GO:0003723">
    <property type="term" value="F:RNA binding"/>
    <property type="evidence" value="ECO:0007669"/>
    <property type="project" value="UniProtKB-UniRule"/>
</dbReference>
<feature type="binding site" evidence="5">
    <location>
        <position position="295"/>
    </location>
    <ligand>
        <name>S-adenosyl-L-methionine</name>
        <dbReference type="ChEBI" id="CHEBI:59789"/>
    </ligand>
</feature>
<dbReference type="Proteomes" id="UP000239736">
    <property type="component" value="Unassembled WGS sequence"/>
</dbReference>
<dbReference type="GO" id="GO:0001510">
    <property type="term" value="P:RNA methylation"/>
    <property type="evidence" value="ECO:0007669"/>
    <property type="project" value="InterPro"/>
</dbReference>
<protein>
    <submittedName>
        <fullName evidence="7">16S rRNA (Cytosine967-C5)-methyltransferase</fullName>
    </submittedName>
</protein>
<evidence type="ECO:0000256" key="1">
    <source>
        <dbReference type="ARBA" id="ARBA00022603"/>
    </source>
</evidence>
<dbReference type="AlphaFoldDB" id="A0A2S5JJ17"/>
<dbReference type="Gene3D" id="3.30.70.1170">
    <property type="entry name" value="Sun protein, domain 3"/>
    <property type="match status" value="1"/>
</dbReference>
<keyword evidence="2 5" id="KW-0808">Transferase</keyword>
<proteinExistence type="inferred from homology"/>
<evidence type="ECO:0000256" key="2">
    <source>
        <dbReference type="ARBA" id="ARBA00022679"/>
    </source>
</evidence>
<keyword evidence="1 5" id="KW-0489">Methyltransferase</keyword>
<evidence type="ECO:0000256" key="5">
    <source>
        <dbReference type="PROSITE-ProRule" id="PRU01023"/>
    </source>
</evidence>
<evidence type="ECO:0000256" key="3">
    <source>
        <dbReference type="ARBA" id="ARBA00022691"/>
    </source>
</evidence>
<dbReference type="SUPFAM" id="SSF53335">
    <property type="entry name" value="S-adenosyl-L-methionine-dependent methyltransferases"/>
    <property type="match status" value="1"/>
</dbReference>
<dbReference type="InterPro" id="IPR029063">
    <property type="entry name" value="SAM-dependent_MTases_sf"/>
</dbReference>
<dbReference type="Pfam" id="PF01189">
    <property type="entry name" value="Methyltr_RsmB-F"/>
    <property type="match status" value="1"/>
</dbReference>
<feature type="active site" description="Nucleophile" evidence="5">
    <location>
        <position position="348"/>
    </location>
</feature>
<dbReference type="InterPro" id="IPR049560">
    <property type="entry name" value="MeTrfase_RsmB-F_NOP2_cat"/>
</dbReference>
<evidence type="ECO:0000313" key="7">
    <source>
        <dbReference type="EMBL" id="PPB81245.1"/>
    </source>
</evidence>
<gene>
    <name evidence="7" type="ORF">LV82_01291</name>
</gene>
<keyword evidence="3 5" id="KW-0949">S-adenosyl-L-methionine</keyword>
<name>A0A2S5JJ17_9RHOB</name>
<dbReference type="PANTHER" id="PTHR22807:SF53">
    <property type="entry name" value="RIBOSOMAL RNA SMALL SUBUNIT METHYLTRANSFERASE B-RELATED"/>
    <property type="match status" value="1"/>
</dbReference>
<accession>A0A2S5JJ17</accession>
<feature type="binding site" evidence="5">
    <location>
        <position position="256"/>
    </location>
    <ligand>
        <name>S-adenosyl-L-methionine</name>
        <dbReference type="ChEBI" id="CHEBI:59789"/>
    </ligand>
</feature>
<dbReference type="PANTHER" id="PTHR22807">
    <property type="entry name" value="NOP2 YEAST -RELATED NOL1/NOP2/FMU SUN DOMAIN-CONTAINING"/>
    <property type="match status" value="1"/>
</dbReference>
<dbReference type="PRINTS" id="PR02008">
    <property type="entry name" value="RCMTFAMILY"/>
</dbReference>
<dbReference type="InterPro" id="IPR054728">
    <property type="entry name" value="RsmB-like_ferredoxin"/>
</dbReference>